<feature type="compositionally biased region" description="Polar residues" evidence="2">
    <location>
        <begin position="82"/>
        <end position="100"/>
    </location>
</feature>
<feature type="coiled-coil region" evidence="1">
    <location>
        <begin position="922"/>
        <end position="970"/>
    </location>
</feature>
<reference evidence="3 4" key="1">
    <citation type="submission" date="2018-07" db="EMBL/GenBank/DDBJ databases">
        <title>The complete nuclear genome of the prasinophyte Chloropicon primus (CCMP1205).</title>
        <authorList>
            <person name="Pombert J.-F."/>
            <person name="Otis C."/>
            <person name="Turmel M."/>
            <person name="Lemieux C."/>
        </authorList>
    </citation>
    <scope>NUCLEOTIDE SEQUENCE [LARGE SCALE GENOMIC DNA]</scope>
    <source>
        <strain evidence="3 4">CCMP1205</strain>
    </source>
</reference>
<accession>A0A5B8MQJ7</accession>
<sequence length="1066" mass="117912">MARQREMSTNALGDVVPIRRLKFKRTKGIRSERNLGDRRDDAKNAKTKAKFEAESDKENSGSVRTWSNSSNGSKRAPLGEWTRSNSNSNSEATSFQTCNSKTVTVEETAVVSGRRGDHPGARKRASSVEHSLDAFDFIGLEDLEVRGSPGAQLLIGELEEECEFLRSSLDKAVEDKAVGTSQAAPAVHKAVGTPQAAPTANKAVGTVLSGQANEAEAAKIGVMLLLSLMQNTSLGKKLERSEAEVRTAREETLRLESELGRSEVVRKAQEETMQRLDFELERTESEMARREHEAAIRQEEARALTTREEESKDIVVLNTTQWLDFSCQVNTIDTNHNPLCSADGGVYFSSEEEEECSSSSEETDSETALVHATSCTLRLRRQNEALKSTLDSVTTAAKRTKDELLKRNGLLISTIDKQAAENFELVCKHKQSLSKLSVVLEEQERLRRTLGREEIQELKAEKATLKRELQIREQDLGSLREQLMNFVEKLQEQQSKLTQAAADQRSALQEKLEADFKQKLTEQQAKLQTEFDAKMDLMDMRMTDAALAKQESELRAQAQSSLESSLKSQMDSLNAGFTKQLQQALAEKEEAIAALQESLLALEALEKATKNQKEEHADQIRDLEASKELSERELLKIIEELNSALTRQKKELETLATEHETNSIASLREELLSEKKNALSALEETLKQQSKEALEKALGSRASETEAALSSMKEEHASELAALKEKHAGEISQLKEELTRSASEEKSRVIEAATSDAEAKLEEAKAAFEAKAIRDRDSSLEEMKEAMQASFDEKLLALGSKASVADAAISSLKEAHANEIAALRDEHASMMAKLRDELTAAAAEERTRAVEAERSSAETRIGEARDKAEALESMKESMENALTAIEQQSEAFEKTVRSKSEVAESAIATLKQEHEAHVSGLKAEHAEEVSKLKDDLVAVNKANLLMDSQVAKAEVSIKRLQKAVSRLSTENAELCSSIVGMEKKGEPELPQPSREEAAKLEEAEQAAVKQLDLEKVIENLKESLSLEKAKKAVKSKKTAKRKKEARKQQHTTTTASAKSKKGSSWK</sequence>
<protein>
    <submittedName>
        <fullName evidence="3">Uncharacterized protein</fullName>
    </submittedName>
</protein>
<dbReference type="STRING" id="1764295.A0A5B8MQJ7"/>
<evidence type="ECO:0000313" key="3">
    <source>
        <dbReference type="EMBL" id="QDZ22631.1"/>
    </source>
</evidence>
<evidence type="ECO:0000256" key="2">
    <source>
        <dbReference type="SAM" id="MobiDB-lite"/>
    </source>
</evidence>
<feature type="coiled-coil region" evidence="1">
    <location>
        <begin position="448"/>
        <end position="507"/>
    </location>
</feature>
<evidence type="ECO:0000313" key="4">
    <source>
        <dbReference type="Proteomes" id="UP000316726"/>
    </source>
</evidence>
<feature type="coiled-coil region" evidence="1">
    <location>
        <begin position="578"/>
        <end position="692"/>
    </location>
</feature>
<feature type="region of interest" description="Disordered" evidence="2">
    <location>
        <begin position="1028"/>
        <end position="1066"/>
    </location>
</feature>
<feature type="compositionally biased region" description="Basic residues" evidence="2">
    <location>
        <begin position="1031"/>
        <end position="1049"/>
    </location>
</feature>
<name>A0A5B8MQJ7_9CHLO</name>
<feature type="coiled-coil region" evidence="1">
    <location>
        <begin position="717"/>
        <end position="744"/>
    </location>
</feature>
<feature type="compositionally biased region" description="Polar residues" evidence="2">
    <location>
        <begin position="60"/>
        <end position="73"/>
    </location>
</feature>
<keyword evidence="4" id="KW-1185">Reference proteome</keyword>
<dbReference type="OrthoDB" id="2289094at2759"/>
<proteinExistence type="predicted"/>
<organism evidence="3 4">
    <name type="scientific">Chloropicon primus</name>
    <dbReference type="NCBI Taxonomy" id="1764295"/>
    <lineage>
        <taxon>Eukaryota</taxon>
        <taxon>Viridiplantae</taxon>
        <taxon>Chlorophyta</taxon>
        <taxon>Chloropicophyceae</taxon>
        <taxon>Chloropicales</taxon>
        <taxon>Chloropicaceae</taxon>
        <taxon>Chloropicon</taxon>
    </lineage>
</organism>
<feature type="region of interest" description="Disordered" evidence="2">
    <location>
        <begin position="982"/>
        <end position="1002"/>
    </location>
</feature>
<dbReference type="Proteomes" id="UP000316726">
    <property type="component" value="Chromosome 8"/>
</dbReference>
<feature type="region of interest" description="Disordered" evidence="2">
    <location>
        <begin position="25"/>
        <end position="100"/>
    </location>
</feature>
<keyword evidence="1" id="KW-0175">Coiled coil</keyword>
<dbReference type="EMBL" id="CP031041">
    <property type="protein sequence ID" value="QDZ22631.1"/>
    <property type="molecule type" value="Genomic_DNA"/>
</dbReference>
<gene>
    <name evidence="3" type="ORF">A3770_08p51490</name>
</gene>
<dbReference type="AlphaFoldDB" id="A0A5B8MQJ7"/>
<feature type="region of interest" description="Disordered" evidence="2">
    <location>
        <begin position="109"/>
        <end position="128"/>
    </location>
</feature>
<feature type="compositionally biased region" description="Basic and acidic residues" evidence="2">
    <location>
        <begin position="29"/>
        <end position="59"/>
    </location>
</feature>
<feature type="coiled-coil region" evidence="1">
    <location>
        <begin position="231"/>
        <end position="309"/>
    </location>
</feature>
<feature type="coiled-coil region" evidence="1">
    <location>
        <begin position="813"/>
        <end position="895"/>
    </location>
</feature>
<evidence type="ECO:0000256" key="1">
    <source>
        <dbReference type="SAM" id="Coils"/>
    </source>
</evidence>
<feature type="compositionally biased region" description="Basic and acidic residues" evidence="2">
    <location>
        <begin position="114"/>
        <end position="128"/>
    </location>
</feature>